<evidence type="ECO:0000256" key="1">
    <source>
        <dbReference type="SAM" id="MobiDB-lite"/>
    </source>
</evidence>
<accession>A0A061AZR7</accession>
<reference evidence="2" key="1">
    <citation type="journal article" date="2014" name="Genome Announc.">
        <title>Draft genome sequence of Rhodosporidium toruloides CECT1137, an oleaginous yeast of biotechnological interest.</title>
        <authorList>
            <person name="Morin N."/>
            <person name="Calcas X."/>
            <person name="Devillers H."/>
            <person name="Durrens P."/>
            <person name="Sherman D.J."/>
            <person name="Nicaud J.-M."/>
            <person name="Neuveglise C."/>
        </authorList>
    </citation>
    <scope>NUCLEOTIDE SEQUENCE</scope>
    <source>
        <strain evidence="2">CECT1137</strain>
    </source>
</reference>
<proteinExistence type="predicted"/>
<name>A0A061AZR7_RHOTO</name>
<sequence length="110" mass="11996">MDRSSDRDGVPVRSLSCSRGRRRRSLRLRSHSFASSSLDDSLYRAAPVLVARVVALLLPRPPGSLAPAADSSVERSGASQSSPQTRLQRSARFQRTRFRGPTILPLAPAL</sequence>
<feature type="region of interest" description="Disordered" evidence="1">
    <location>
        <begin position="1"/>
        <end position="21"/>
    </location>
</feature>
<protein>
    <submittedName>
        <fullName evidence="2">RHTO0S07e08878g1_1</fullName>
    </submittedName>
</protein>
<dbReference type="AlphaFoldDB" id="A0A061AZR7"/>
<feature type="compositionally biased region" description="Basic and acidic residues" evidence="1">
    <location>
        <begin position="1"/>
        <end position="10"/>
    </location>
</feature>
<feature type="compositionally biased region" description="Polar residues" evidence="1">
    <location>
        <begin position="77"/>
        <end position="91"/>
    </location>
</feature>
<feature type="region of interest" description="Disordered" evidence="1">
    <location>
        <begin position="64"/>
        <end position="94"/>
    </location>
</feature>
<organism evidence="2">
    <name type="scientific">Rhodotorula toruloides</name>
    <name type="common">Yeast</name>
    <name type="synonym">Rhodosporidium toruloides</name>
    <dbReference type="NCBI Taxonomy" id="5286"/>
    <lineage>
        <taxon>Eukaryota</taxon>
        <taxon>Fungi</taxon>
        <taxon>Dikarya</taxon>
        <taxon>Basidiomycota</taxon>
        <taxon>Pucciniomycotina</taxon>
        <taxon>Microbotryomycetes</taxon>
        <taxon>Sporidiobolales</taxon>
        <taxon>Sporidiobolaceae</taxon>
        <taxon>Rhodotorula</taxon>
    </lineage>
</organism>
<gene>
    <name evidence="2" type="ORF">RHTO0S_07e08878g</name>
</gene>
<evidence type="ECO:0000313" key="2">
    <source>
        <dbReference type="EMBL" id="CDR43151.1"/>
    </source>
</evidence>
<dbReference type="EMBL" id="LK052942">
    <property type="protein sequence ID" value="CDR43151.1"/>
    <property type="molecule type" value="Genomic_DNA"/>
</dbReference>